<feature type="transmembrane region" description="Helical" evidence="1">
    <location>
        <begin position="15"/>
        <end position="35"/>
    </location>
</feature>
<protein>
    <recommendedName>
        <fullName evidence="4">DUF4245 domain-containing protein</fullName>
    </recommendedName>
</protein>
<dbReference type="RefSeq" id="WP_285661537.1">
    <property type="nucleotide sequence ID" value="NZ_BSTX01000001.1"/>
</dbReference>
<keyword evidence="1" id="KW-1133">Transmembrane helix</keyword>
<name>A0A9W6W8D1_9ACTN</name>
<sequence length="170" mass="18146">MSSHYTQPRRPRDMALSLAVILVPIALILGGWRLLSSGTDPGIDPSARYQEAADSGLSVLRPSALDGWRATTAAVARTGDGVTLRVGYVGPNDSGVQLIESSVEAEKLLGNELGEQPRLEGNVESRGRMWQSYVTRDGNAAMVWTQDGRTIIVIGDAKQADLMGIADGLQ</sequence>
<evidence type="ECO:0000256" key="1">
    <source>
        <dbReference type="SAM" id="Phobius"/>
    </source>
</evidence>
<dbReference type="AlphaFoldDB" id="A0A9W6W8D1"/>
<keyword evidence="1" id="KW-0812">Transmembrane</keyword>
<comment type="caution">
    <text evidence="2">The sequence shown here is derived from an EMBL/GenBank/DDBJ whole genome shotgun (WGS) entry which is preliminary data.</text>
</comment>
<keyword evidence="3" id="KW-1185">Reference proteome</keyword>
<dbReference type="Proteomes" id="UP001165079">
    <property type="component" value="Unassembled WGS sequence"/>
</dbReference>
<reference evidence="2" key="1">
    <citation type="submission" date="2023-03" db="EMBL/GenBank/DDBJ databases">
        <title>Actinorhabdospora filicis NBRC 111898.</title>
        <authorList>
            <person name="Ichikawa N."/>
            <person name="Sato H."/>
            <person name="Tonouchi N."/>
        </authorList>
    </citation>
    <scope>NUCLEOTIDE SEQUENCE</scope>
    <source>
        <strain evidence="2">NBRC 111898</strain>
    </source>
</reference>
<accession>A0A9W6W8D1</accession>
<keyword evidence="1" id="KW-0472">Membrane</keyword>
<dbReference type="InterPro" id="IPR025339">
    <property type="entry name" value="DUF4245"/>
</dbReference>
<evidence type="ECO:0008006" key="4">
    <source>
        <dbReference type="Google" id="ProtNLM"/>
    </source>
</evidence>
<dbReference type="Pfam" id="PF14030">
    <property type="entry name" value="DUF4245"/>
    <property type="match status" value="1"/>
</dbReference>
<dbReference type="EMBL" id="BSTX01000001">
    <property type="protein sequence ID" value="GLZ76356.1"/>
    <property type="molecule type" value="Genomic_DNA"/>
</dbReference>
<evidence type="ECO:0000313" key="2">
    <source>
        <dbReference type="EMBL" id="GLZ76356.1"/>
    </source>
</evidence>
<proteinExistence type="predicted"/>
<gene>
    <name evidence="2" type="ORF">Afil01_11630</name>
</gene>
<evidence type="ECO:0000313" key="3">
    <source>
        <dbReference type="Proteomes" id="UP001165079"/>
    </source>
</evidence>
<organism evidence="2 3">
    <name type="scientific">Actinorhabdospora filicis</name>
    <dbReference type="NCBI Taxonomy" id="1785913"/>
    <lineage>
        <taxon>Bacteria</taxon>
        <taxon>Bacillati</taxon>
        <taxon>Actinomycetota</taxon>
        <taxon>Actinomycetes</taxon>
        <taxon>Micromonosporales</taxon>
        <taxon>Micromonosporaceae</taxon>
        <taxon>Actinorhabdospora</taxon>
    </lineage>
</organism>